<evidence type="ECO:0000259" key="2">
    <source>
        <dbReference type="Pfam" id="PF25815"/>
    </source>
</evidence>
<dbReference type="InterPro" id="IPR008160">
    <property type="entry name" value="Collagen"/>
</dbReference>
<dbReference type="InterPro" id="IPR057873">
    <property type="entry name" value="CTHRC1_C"/>
</dbReference>
<gene>
    <name evidence="4 5" type="primary">LOC109482987</name>
</gene>
<evidence type="ECO:0000313" key="3">
    <source>
        <dbReference type="Proteomes" id="UP000515135"/>
    </source>
</evidence>
<keyword evidence="3" id="KW-1185">Reference proteome</keyword>
<sequence length="200" mass="21300">MMPNGNEDRCSSGLNGIPGTPGIPGAHGQPGRDGSKGEIGPLGPKGDKGDRGSPGKCSCTKASSMNWKQCSWPNLNNGADVGAIQGCDFVKNSNMSSLRVSVSSNFYVAGVSACKRWFVTFNGVECRDPITVEGVLWVPSTETRSHRLGQFEGVCNDLRAGIIRVDFNIGNCPDFGDTNGYTGWNSATRLFIEELPPPQQ</sequence>
<organism evidence="3 4">
    <name type="scientific">Branchiostoma belcheri</name>
    <name type="common">Amphioxus</name>
    <dbReference type="NCBI Taxonomy" id="7741"/>
    <lineage>
        <taxon>Eukaryota</taxon>
        <taxon>Metazoa</taxon>
        <taxon>Chordata</taxon>
        <taxon>Cephalochordata</taxon>
        <taxon>Leptocardii</taxon>
        <taxon>Amphioxiformes</taxon>
        <taxon>Branchiostomatidae</taxon>
        <taxon>Branchiostoma</taxon>
    </lineage>
</organism>
<dbReference type="RefSeq" id="XP_019641505.1">
    <property type="nucleotide sequence ID" value="XM_019785946.1"/>
</dbReference>
<protein>
    <submittedName>
        <fullName evidence="4 5">Collagen triple helix repeat-containing protein 1-like isoform X2</fullName>
    </submittedName>
</protein>
<dbReference type="AlphaFoldDB" id="A0A6P4ZJV2"/>
<dbReference type="GeneID" id="109482987"/>
<proteinExistence type="predicted"/>
<evidence type="ECO:0000313" key="5">
    <source>
        <dbReference type="RefSeq" id="XP_019641506.1"/>
    </source>
</evidence>
<reference evidence="4 5" key="1">
    <citation type="submission" date="2025-04" db="UniProtKB">
        <authorList>
            <consortium name="RefSeq"/>
        </authorList>
    </citation>
    <scope>IDENTIFICATION</scope>
    <source>
        <tissue evidence="4 5">Gonad</tissue>
    </source>
</reference>
<dbReference type="RefSeq" id="XP_019641506.1">
    <property type="nucleotide sequence ID" value="XM_019785947.1"/>
</dbReference>
<dbReference type="Pfam" id="PF01391">
    <property type="entry name" value="Collagen"/>
    <property type="match status" value="1"/>
</dbReference>
<accession>A0A6P4ZJV2</accession>
<evidence type="ECO:0000256" key="1">
    <source>
        <dbReference type="SAM" id="MobiDB-lite"/>
    </source>
</evidence>
<dbReference type="Pfam" id="PF25815">
    <property type="entry name" value="CTHRC1_C"/>
    <property type="match status" value="1"/>
</dbReference>
<feature type="domain" description="CTHRC1 C-terminal" evidence="2">
    <location>
        <begin position="64"/>
        <end position="192"/>
    </location>
</feature>
<name>A0A6P4ZJV2_BRABE</name>
<evidence type="ECO:0000313" key="4">
    <source>
        <dbReference type="RefSeq" id="XP_019641505.1"/>
    </source>
</evidence>
<dbReference type="Proteomes" id="UP000515135">
    <property type="component" value="Unplaced"/>
</dbReference>
<feature type="region of interest" description="Disordered" evidence="1">
    <location>
        <begin position="1"/>
        <end position="55"/>
    </location>
</feature>
<feature type="compositionally biased region" description="Basic and acidic residues" evidence="1">
    <location>
        <begin position="1"/>
        <end position="10"/>
    </location>
</feature>
<dbReference type="OrthoDB" id="5985978at2759"/>